<evidence type="ECO:0000313" key="1">
    <source>
        <dbReference type="EMBL" id="SEM07178.1"/>
    </source>
</evidence>
<reference evidence="1 2" key="1">
    <citation type="submission" date="2016-10" db="EMBL/GenBank/DDBJ databases">
        <authorList>
            <person name="de Groot N.N."/>
        </authorList>
    </citation>
    <scope>NUCLEOTIDE SEQUENCE [LARGE SCALE GENOMIC DNA]</scope>
    <source>
        <strain evidence="1 2">DSM 8423</strain>
    </source>
</reference>
<evidence type="ECO:0000313" key="2">
    <source>
        <dbReference type="Proteomes" id="UP000198744"/>
    </source>
</evidence>
<dbReference type="OrthoDB" id="5509294at2"/>
<dbReference type="RefSeq" id="WP_093882320.1">
    <property type="nucleotide sequence ID" value="NZ_FOBS01000003.1"/>
</dbReference>
<dbReference type="STRING" id="43775.SAMN04489760_103186"/>
<dbReference type="Proteomes" id="UP000198744">
    <property type="component" value="Unassembled WGS sequence"/>
</dbReference>
<dbReference type="EMBL" id="FOBS01000003">
    <property type="protein sequence ID" value="SEM07178.1"/>
    <property type="molecule type" value="Genomic_DNA"/>
</dbReference>
<sequence length="177" mass="21021">MGERYFNPSQMSLAKAAFDHAEKLVGRYYRFGREAFRDYRYDIRTLAELDVHEIQEGAFAHLCRYRYEKKGFPDITRSIHFYRVCLQDNRILDAVERANSFIKFAPLMLYIAAHELVHVIRFDGGLFDFEAPQEEKNREEEIVHAITRQIMQPVVHHDLNLVLDCFSNQYKIGDLYH</sequence>
<dbReference type="AlphaFoldDB" id="A0A1H7VE95"/>
<accession>A0A1H7VE95</accession>
<name>A0A1H7VE95_9BACT</name>
<proteinExistence type="predicted"/>
<gene>
    <name evidence="1" type="ORF">SAMN04489760_103186</name>
</gene>
<protein>
    <submittedName>
        <fullName evidence="1">Uncharacterized protein</fullName>
    </submittedName>
</protein>
<keyword evidence="2" id="KW-1185">Reference proteome</keyword>
<organism evidence="1 2">
    <name type="scientific">Syntrophus gentianae</name>
    <dbReference type="NCBI Taxonomy" id="43775"/>
    <lineage>
        <taxon>Bacteria</taxon>
        <taxon>Pseudomonadati</taxon>
        <taxon>Thermodesulfobacteriota</taxon>
        <taxon>Syntrophia</taxon>
        <taxon>Syntrophales</taxon>
        <taxon>Syntrophaceae</taxon>
        <taxon>Syntrophus</taxon>
    </lineage>
</organism>